<dbReference type="GO" id="GO:0043590">
    <property type="term" value="C:bacterial nucleoid"/>
    <property type="evidence" value="ECO:0007669"/>
    <property type="project" value="TreeGrafter"/>
</dbReference>
<dbReference type="InterPro" id="IPR042242">
    <property type="entry name" value="RecO_C"/>
</dbReference>
<name>A0A1G2HV42_9BACT</name>
<dbReference type="GO" id="GO:0006302">
    <property type="term" value="P:double-strand break repair"/>
    <property type="evidence" value="ECO:0007669"/>
    <property type="project" value="TreeGrafter"/>
</dbReference>
<comment type="function">
    <text evidence="7">Involved in DNA repair and RecF pathway recombination.</text>
</comment>
<dbReference type="SUPFAM" id="SSF57863">
    <property type="entry name" value="ArfGap/RecO-like zinc finger"/>
    <property type="match status" value="1"/>
</dbReference>
<dbReference type="Pfam" id="PF11967">
    <property type="entry name" value="RecO_N"/>
    <property type="match status" value="1"/>
</dbReference>
<dbReference type="InterPro" id="IPR022572">
    <property type="entry name" value="DNA_rep/recomb_RecO_N"/>
</dbReference>
<dbReference type="InterPro" id="IPR012340">
    <property type="entry name" value="NA-bd_OB-fold"/>
</dbReference>
<accession>A0A1G2HV42</accession>
<dbReference type="Pfam" id="PF02565">
    <property type="entry name" value="RecO_C"/>
    <property type="match status" value="1"/>
</dbReference>
<gene>
    <name evidence="7" type="primary">recO</name>
    <name evidence="9" type="ORF">A3D34_02720</name>
</gene>
<evidence type="ECO:0000256" key="2">
    <source>
        <dbReference type="ARBA" id="ARBA00021310"/>
    </source>
</evidence>
<dbReference type="PANTHER" id="PTHR33991">
    <property type="entry name" value="DNA REPAIR PROTEIN RECO"/>
    <property type="match status" value="1"/>
</dbReference>
<dbReference type="PANTHER" id="PTHR33991:SF1">
    <property type="entry name" value="DNA REPAIR PROTEIN RECO"/>
    <property type="match status" value="1"/>
</dbReference>
<organism evidence="9 10">
    <name type="scientific">Candidatus Staskawiczbacteria bacterium RIFCSPHIGHO2_02_FULL_33_16</name>
    <dbReference type="NCBI Taxonomy" id="1802204"/>
    <lineage>
        <taxon>Bacteria</taxon>
        <taxon>Candidatus Staskawicziibacteriota</taxon>
    </lineage>
</organism>
<dbReference type="InterPro" id="IPR003717">
    <property type="entry name" value="RecO"/>
</dbReference>
<reference evidence="9 10" key="1">
    <citation type="journal article" date="2016" name="Nat. Commun.">
        <title>Thousands of microbial genomes shed light on interconnected biogeochemical processes in an aquifer system.</title>
        <authorList>
            <person name="Anantharaman K."/>
            <person name="Brown C.T."/>
            <person name="Hug L.A."/>
            <person name="Sharon I."/>
            <person name="Castelle C.J."/>
            <person name="Probst A.J."/>
            <person name="Thomas B.C."/>
            <person name="Singh A."/>
            <person name="Wilkins M.J."/>
            <person name="Karaoz U."/>
            <person name="Brodie E.L."/>
            <person name="Williams K.H."/>
            <person name="Hubbard S.S."/>
            <person name="Banfield J.F."/>
        </authorList>
    </citation>
    <scope>NUCLEOTIDE SEQUENCE [LARGE SCALE GENOMIC DNA]</scope>
</reference>
<dbReference type="EMBL" id="MHOQ01000033">
    <property type="protein sequence ID" value="OGZ66070.1"/>
    <property type="molecule type" value="Genomic_DNA"/>
</dbReference>
<dbReference type="GO" id="GO:0006310">
    <property type="term" value="P:DNA recombination"/>
    <property type="evidence" value="ECO:0007669"/>
    <property type="project" value="UniProtKB-UniRule"/>
</dbReference>
<evidence type="ECO:0000256" key="7">
    <source>
        <dbReference type="HAMAP-Rule" id="MF_00201"/>
    </source>
</evidence>
<evidence type="ECO:0000259" key="8">
    <source>
        <dbReference type="Pfam" id="PF11967"/>
    </source>
</evidence>
<comment type="similarity">
    <text evidence="1 7">Belongs to the RecO family.</text>
</comment>
<comment type="caution">
    <text evidence="9">The sequence shown here is derived from an EMBL/GenBank/DDBJ whole genome shotgun (WGS) entry which is preliminary data.</text>
</comment>
<evidence type="ECO:0000256" key="5">
    <source>
        <dbReference type="ARBA" id="ARBA00023204"/>
    </source>
</evidence>
<dbReference type="HAMAP" id="MF_00201">
    <property type="entry name" value="RecO"/>
    <property type="match status" value="1"/>
</dbReference>
<keyword evidence="3 7" id="KW-0227">DNA damage</keyword>
<dbReference type="NCBIfam" id="TIGR00613">
    <property type="entry name" value="reco"/>
    <property type="match status" value="1"/>
</dbReference>
<dbReference type="Gene3D" id="2.40.50.140">
    <property type="entry name" value="Nucleic acid-binding proteins"/>
    <property type="match status" value="1"/>
</dbReference>
<evidence type="ECO:0000256" key="3">
    <source>
        <dbReference type="ARBA" id="ARBA00022763"/>
    </source>
</evidence>
<dbReference type="SUPFAM" id="SSF50249">
    <property type="entry name" value="Nucleic acid-binding proteins"/>
    <property type="match status" value="1"/>
</dbReference>
<protein>
    <recommendedName>
        <fullName evidence="2 7">DNA repair protein RecO</fullName>
    </recommendedName>
    <alternativeName>
        <fullName evidence="6 7">Recombination protein O</fullName>
    </alternativeName>
</protein>
<keyword evidence="4 7" id="KW-0233">DNA recombination</keyword>
<proteinExistence type="inferred from homology"/>
<evidence type="ECO:0000256" key="6">
    <source>
        <dbReference type="ARBA" id="ARBA00033409"/>
    </source>
</evidence>
<keyword evidence="5 7" id="KW-0234">DNA repair</keyword>
<dbReference type="Proteomes" id="UP000179183">
    <property type="component" value="Unassembled WGS sequence"/>
</dbReference>
<dbReference type="Gene3D" id="1.20.1440.120">
    <property type="entry name" value="Recombination protein O, C-terminal domain"/>
    <property type="match status" value="1"/>
</dbReference>
<sequence>MSVKYKTEALVFKKEDWSEADRIFSIFTYDFGKVQVIGKAIRKITSKLRGGLEIFSFCEIEFIQGKNRKILTDAVFLDKFKSIPQIPEKLAVAYKISDILDNFIKGEENDEKIWGLLVDIFEKLDTHFSKNFNYQLIYFYFFWNFISTLGHCPELSKCAACQQKLNPNDLYFSNKEGGVICRNCYIANTNAIKITSDAVKILRLILQKDWEVLLKLKIETSCQKDLEEILKNYYDYFI</sequence>
<evidence type="ECO:0000313" key="10">
    <source>
        <dbReference type="Proteomes" id="UP000179183"/>
    </source>
</evidence>
<dbReference type="InterPro" id="IPR037278">
    <property type="entry name" value="ARFGAP/RecO"/>
</dbReference>
<dbReference type="AlphaFoldDB" id="A0A1G2HV42"/>
<evidence type="ECO:0000256" key="4">
    <source>
        <dbReference type="ARBA" id="ARBA00023172"/>
    </source>
</evidence>
<feature type="domain" description="DNA replication/recombination mediator RecO N-terminal" evidence="8">
    <location>
        <begin position="1"/>
        <end position="76"/>
    </location>
</feature>
<evidence type="ECO:0000313" key="9">
    <source>
        <dbReference type="EMBL" id="OGZ66070.1"/>
    </source>
</evidence>
<evidence type="ECO:0000256" key="1">
    <source>
        <dbReference type="ARBA" id="ARBA00007452"/>
    </source>
</evidence>